<evidence type="ECO:0000313" key="3">
    <source>
        <dbReference type="WBParaSite" id="ACRNAN_scaffold31381.g12280.t1"/>
    </source>
</evidence>
<proteinExistence type="predicted"/>
<keyword evidence="2" id="KW-1185">Reference proteome</keyword>
<keyword evidence="1" id="KW-0472">Membrane</keyword>
<dbReference type="WBParaSite" id="ACRNAN_scaffold31381.g12280.t1">
    <property type="protein sequence ID" value="ACRNAN_scaffold31381.g12280.t1"/>
    <property type="gene ID" value="ACRNAN_scaffold31381.g12280"/>
</dbReference>
<organism evidence="2 3">
    <name type="scientific">Acrobeloides nanus</name>
    <dbReference type="NCBI Taxonomy" id="290746"/>
    <lineage>
        <taxon>Eukaryota</taxon>
        <taxon>Metazoa</taxon>
        <taxon>Ecdysozoa</taxon>
        <taxon>Nematoda</taxon>
        <taxon>Chromadorea</taxon>
        <taxon>Rhabditida</taxon>
        <taxon>Tylenchina</taxon>
        <taxon>Cephalobomorpha</taxon>
        <taxon>Cephaloboidea</taxon>
        <taxon>Cephalobidae</taxon>
        <taxon>Acrobeloides</taxon>
    </lineage>
</organism>
<evidence type="ECO:0000313" key="2">
    <source>
        <dbReference type="Proteomes" id="UP000887540"/>
    </source>
</evidence>
<evidence type="ECO:0000256" key="1">
    <source>
        <dbReference type="SAM" id="Phobius"/>
    </source>
</evidence>
<feature type="transmembrane region" description="Helical" evidence="1">
    <location>
        <begin position="91"/>
        <end position="108"/>
    </location>
</feature>
<name>A0A914DMZ6_9BILA</name>
<keyword evidence="1" id="KW-1133">Transmembrane helix</keyword>
<dbReference type="AlphaFoldDB" id="A0A914DMZ6"/>
<dbReference type="Proteomes" id="UP000887540">
    <property type="component" value="Unplaced"/>
</dbReference>
<sequence>RLTNFWENNTPPERCERWADFMEKSHEPSYASTRLIGQLFRRVKVIDDSVKLMIMESEQVTIPQDPLIDYPGWERWEKETITEYETYSAHLQVYFFITSLLYMFAIRIKKLCFP</sequence>
<reference evidence="3" key="1">
    <citation type="submission" date="2022-11" db="UniProtKB">
        <authorList>
            <consortium name="WormBaseParasite"/>
        </authorList>
    </citation>
    <scope>IDENTIFICATION</scope>
</reference>
<protein>
    <submittedName>
        <fullName evidence="3">RNA-directed RNA polymerase</fullName>
    </submittedName>
</protein>
<keyword evidence="1" id="KW-0812">Transmembrane</keyword>
<accession>A0A914DMZ6</accession>